<dbReference type="PANTHER" id="PTHR37815">
    <property type="entry name" value="UPF0397 PROTEIN BC_2624-RELATED"/>
    <property type="match status" value="1"/>
</dbReference>
<proteinExistence type="predicted"/>
<feature type="transmembrane region" description="Helical" evidence="3">
    <location>
        <begin position="16"/>
        <end position="36"/>
    </location>
</feature>
<feature type="transmembrane region" description="Helical" evidence="3">
    <location>
        <begin position="148"/>
        <end position="173"/>
    </location>
</feature>
<comment type="caution">
    <text evidence="4">The sequence shown here is derived from an EMBL/GenBank/DDBJ whole genome shotgun (WGS) entry which is preliminary data.</text>
</comment>
<dbReference type="GO" id="GO:0016020">
    <property type="term" value="C:membrane"/>
    <property type="evidence" value="ECO:0007669"/>
    <property type="project" value="InterPro"/>
</dbReference>
<keyword evidence="2 3" id="KW-1133">Transmembrane helix</keyword>
<evidence type="ECO:0000313" key="5">
    <source>
        <dbReference type="Proteomes" id="UP000824125"/>
    </source>
</evidence>
<organism evidence="4 5">
    <name type="scientific">Candidatus Scybalenecus merdavium</name>
    <dbReference type="NCBI Taxonomy" id="2840939"/>
    <lineage>
        <taxon>Bacteria</taxon>
        <taxon>Bacillati</taxon>
        <taxon>Bacillota</taxon>
        <taxon>Clostridia</taxon>
        <taxon>Eubacteriales</taxon>
        <taxon>Oscillospiraceae</taxon>
        <taxon>Oscillospiraceae incertae sedis</taxon>
        <taxon>Candidatus Scybalenecus</taxon>
    </lineage>
</organism>
<accession>A0A9D1MTQ5</accession>
<keyword evidence="1 3" id="KW-0812">Transmembrane</keyword>
<dbReference type="AlphaFoldDB" id="A0A9D1MTQ5"/>
<sequence>MAVKQAQTKKYDRVRLLTYTAVLAALTFALTMVHIAPAANEGYSHLGDAVIYLSASILPWPYAMLSASVGGALADLVSGSANWAIATIIIKALNVVPFALVRMWLEKRGRDRKILSTWSVPALLLSGLVTFFGYLLAEMVMYGSRFAFAASAAAGWIQPVFSTVVFVVLALALDRADFKKKTQISFKK</sequence>
<dbReference type="Gene3D" id="1.10.1760.20">
    <property type="match status" value="1"/>
</dbReference>
<evidence type="ECO:0000256" key="2">
    <source>
        <dbReference type="ARBA" id="ARBA00022989"/>
    </source>
</evidence>
<feature type="transmembrane region" description="Helical" evidence="3">
    <location>
        <begin position="117"/>
        <end position="136"/>
    </location>
</feature>
<keyword evidence="3" id="KW-0472">Membrane</keyword>
<reference evidence="4" key="2">
    <citation type="journal article" date="2021" name="PeerJ">
        <title>Extensive microbial diversity within the chicken gut microbiome revealed by metagenomics and culture.</title>
        <authorList>
            <person name="Gilroy R."/>
            <person name="Ravi A."/>
            <person name="Getino M."/>
            <person name="Pursley I."/>
            <person name="Horton D.L."/>
            <person name="Alikhan N.F."/>
            <person name="Baker D."/>
            <person name="Gharbi K."/>
            <person name="Hall N."/>
            <person name="Watson M."/>
            <person name="Adriaenssens E.M."/>
            <person name="Foster-Nyarko E."/>
            <person name="Jarju S."/>
            <person name="Secka A."/>
            <person name="Antonio M."/>
            <person name="Oren A."/>
            <person name="Chaudhuri R.R."/>
            <person name="La Ragione R."/>
            <person name="Hildebrand F."/>
            <person name="Pallen M.J."/>
        </authorList>
    </citation>
    <scope>NUCLEOTIDE SEQUENCE</scope>
    <source>
        <strain evidence="4">CHK176-6737</strain>
    </source>
</reference>
<dbReference type="EMBL" id="DVNM01000005">
    <property type="protein sequence ID" value="HIU68504.1"/>
    <property type="molecule type" value="Genomic_DNA"/>
</dbReference>
<name>A0A9D1MTQ5_9FIRM</name>
<dbReference type="InterPro" id="IPR023812">
    <property type="entry name" value="CHP04002"/>
</dbReference>
<feature type="transmembrane region" description="Helical" evidence="3">
    <location>
        <begin position="83"/>
        <end position="105"/>
    </location>
</feature>
<evidence type="ECO:0000313" key="4">
    <source>
        <dbReference type="EMBL" id="HIU68504.1"/>
    </source>
</evidence>
<dbReference type="Proteomes" id="UP000824125">
    <property type="component" value="Unassembled WGS sequence"/>
</dbReference>
<gene>
    <name evidence="4" type="ORF">IAD23_00925</name>
</gene>
<protein>
    <submittedName>
        <fullName evidence="4">TIGR04002 family protein</fullName>
    </submittedName>
</protein>
<dbReference type="InterPro" id="IPR009825">
    <property type="entry name" value="ECF_substrate-spec-like"/>
</dbReference>
<dbReference type="NCBIfam" id="TIGR04002">
    <property type="entry name" value="TIGR04002 family protein"/>
    <property type="match status" value="1"/>
</dbReference>
<evidence type="ECO:0000256" key="1">
    <source>
        <dbReference type="ARBA" id="ARBA00022692"/>
    </source>
</evidence>
<dbReference type="Pfam" id="PF07155">
    <property type="entry name" value="ECF-ribofla_trS"/>
    <property type="match status" value="1"/>
</dbReference>
<reference evidence="4" key="1">
    <citation type="submission" date="2020-10" db="EMBL/GenBank/DDBJ databases">
        <authorList>
            <person name="Gilroy R."/>
        </authorList>
    </citation>
    <scope>NUCLEOTIDE SEQUENCE</scope>
    <source>
        <strain evidence="4">CHK176-6737</strain>
    </source>
</reference>
<dbReference type="PANTHER" id="PTHR37815:SF3">
    <property type="entry name" value="UPF0397 PROTEIN SPR0429"/>
    <property type="match status" value="1"/>
</dbReference>
<evidence type="ECO:0000256" key="3">
    <source>
        <dbReference type="SAM" id="Phobius"/>
    </source>
</evidence>